<accession>A0A815DND7</accession>
<feature type="domain" description="Beta-lactamase-related" evidence="1">
    <location>
        <begin position="18"/>
        <end position="219"/>
    </location>
</feature>
<keyword evidence="3" id="KW-1185">Reference proteome</keyword>
<dbReference type="EMBL" id="CAJNOL010001167">
    <property type="protein sequence ID" value="CAF1303392.1"/>
    <property type="molecule type" value="Genomic_DNA"/>
</dbReference>
<reference evidence="2" key="1">
    <citation type="submission" date="2021-02" db="EMBL/GenBank/DDBJ databases">
        <authorList>
            <person name="Nowell W R."/>
        </authorList>
    </citation>
    <scope>NUCLEOTIDE SEQUENCE</scope>
</reference>
<name>A0A815DND7_9BILA</name>
<dbReference type="InterPro" id="IPR001466">
    <property type="entry name" value="Beta-lactam-related"/>
</dbReference>
<dbReference type="PANTHER" id="PTHR46825">
    <property type="entry name" value="D-ALANYL-D-ALANINE-CARBOXYPEPTIDASE/ENDOPEPTIDASE AMPH"/>
    <property type="match status" value="1"/>
</dbReference>
<proteinExistence type="predicted"/>
<dbReference type="PANTHER" id="PTHR46825:SF9">
    <property type="entry name" value="BETA-LACTAMASE-RELATED DOMAIN-CONTAINING PROTEIN"/>
    <property type="match status" value="1"/>
</dbReference>
<gene>
    <name evidence="2" type="ORF">JXQ802_LOCUS29627</name>
</gene>
<comment type="caution">
    <text evidence="2">The sequence shown here is derived from an EMBL/GenBank/DDBJ whole genome shotgun (WGS) entry which is preliminary data.</text>
</comment>
<evidence type="ECO:0000313" key="3">
    <source>
        <dbReference type="Proteomes" id="UP000663870"/>
    </source>
</evidence>
<dbReference type="AlphaFoldDB" id="A0A815DND7"/>
<dbReference type="Gene3D" id="3.40.710.10">
    <property type="entry name" value="DD-peptidase/beta-lactamase superfamily"/>
    <property type="match status" value="1"/>
</dbReference>
<dbReference type="SUPFAM" id="SSF56601">
    <property type="entry name" value="beta-lactamase/transpeptidase-like"/>
    <property type="match status" value="1"/>
</dbReference>
<protein>
    <recommendedName>
        <fullName evidence="1">Beta-lactamase-related domain-containing protein</fullName>
    </recommendedName>
</protein>
<evidence type="ECO:0000259" key="1">
    <source>
        <dbReference type="Pfam" id="PF00144"/>
    </source>
</evidence>
<evidence type="ECO:0000313" key="2">
    <source>
        <dbReference type="EMBL" id="CAF1303392.1"/>
    </source>
</evidence>
<dbReference type="InterPro" id="IPR012338">
    <property type="entry name" value="Beta-lactam/transpept-like"/>
</dbReference>
<organism evidence="2 3">
    <name type="scientific">Rotaria sordida</name>
    <dbReference type="NCBI Taxonomy" id="392033"/>
    <lineage>
        <taxon>Eukaryota</taxon>
        <taxon>Metazoa</taxon>
        <taxon>Spiralia</taxon>
        <taxon>Gnathifera</taxon>
        <taxon>Rotifera</taxon>
        <taxon>Eurotatoria</taxon>
        <taxon>Bdelloidea</taxon>
        <taxon>Philodinida</taxon>
        <taxon>Philodinidae</taxon>
        <taxon>Rotaria</taxon>
    </lineage>
</organism>
<sequence>MTLADMCFTYLNQTPNWLPKPPGSVTLYSNEGAALAALIVERVTQMSYEQYVKEKIIKPLSIDATKTGFRLADFENREELVEHYLYAFNVSFLEAWKQAMPQLNITQIPGNFPTWLRIPFFSVIDYPAGLLRMSARSLSVFLRMFINNGSSLLHPRSILEMRKVVGDGNIPYYDPNPSSNNTSPLLTHYGLIWYWQTASNGRRYIGHGGTLPGNNSYNCYY</sequence>
<dbReference type="InterPro" id="IPR050491">
    <property type="entry name" value="AmpC-like"/>
</dbReference>
<dbReference type="Proteomes" id="UP000663870">
    <property type="component" value="Unassembled WGS sequence"/>
</dbReference>
<dbReference type="Pfam" id="PF00144">
    <property type="entry name" value="Beta-lactamase"/>
    <property type="match status" value="1"/>
</dbReference>